<sequence length="90" mass="10246">MHKWTVMEDSSKSCRWLQTMQMDSSSDYIDKMQLESSLNNTASHNTASDTMVSDSLHVPSVPMASETMNGAQRKEETNLYKRKLIWAGKT</sequence>
<gene>
    <name evidence="1" type="ORF">TNIN_179101</name>
</gene>
<organism evidence="1 2">
    <name type="scientific">Trichonephila inaurata madagascariensis</name>
    <dbReference type="NCBI Taxonomy" id="2747483"/>
    <lineage>
        <taxon>Eukaryota</taxon>
        <taxon>Metazoa</taxon>
        <taxon>Ecdysozoa</taxon>
        <taxon>Arthropoda</taxon>
        <taxon>Chelicerata</taxon>
        <taxon>Arachnida</taxon>
        <taxon>Araneae</taxon>
        <taxon>Araneomorphae</taxon>
        <taxon>Entelegynae</taxon>
        <taxon>Araneoidea</taxon>
        <taxon>Nephilidae</taxon>
        <taxon>Trichonephila</taxon>
        <taxon>Trichonephila inaurata</taxon>
    </lineage>
</organism>
<dbReference type="EMBL" id="BMAV01016285">
    <property type="protein sequence ID" value="GFY66880.1"/>
    <property type="molecule type" value="Genomic_DNA"/>
</dbReference>
<comment type="caution">
    <text evidence="1">The sequence shown here is derived from an EMBL/GenBank/DDBJ whole genome shotgun (WGS) entry which is preliminary data.</text>
</comment>
<evidence type="ECO:0000313" key="1">
    <source>
        <dbReference type="EMBL" id="GFY66880.1"/>
    </source>
</evidence>
<dbReference type="AlphaFoldDB" id="A0A8X6Y6A6"/>
<protein>
    <submittedName>
        <fullName evidence="1">Uncharacterized protein</fullName>
    </submittedName>
</protein>
<evidence type="ECO:0000313" key="2">
    <source>
        <dbReference type="Proteomes" id="UP000886998"/>
    </source>
</evidence>
<reference evidence="1" key="1">
    <citation type="submission" date="2020-08" db="EMBL/GenBank/DDBJ databases">
        <title>Multicomponent nature underlies the extraordinary mechanical properties of spider dragline silk.</title>
        <authorList>
            <person name="Kono N."/>
            <person name="Nakamura H."/>
            <person name="Mori M."/>
            <person name="Yoshida Y."/>
            <person name="Ohtoshi R."/>
            <person name="Malay A.D."/>
            <person name="Moran D.A.P."/>
            <person name="Tomita M."/>
            <person name="Numata K."/>
            <person name="Arakawa K."/>
        </authorList>
    </citation>
    <scope>NUCLEOTIDE SEQUENCE</scope>
</reference>
<keyword evidence="2" id="KW-1185">Reference proteome</keyword>
<accession>A0A8X6Y6A6</accession>
<proteinExistence type="predicted"/>
<dbReference type="Proteomes" id="UP000886998">
    <property type="component" value="Unassembled WGS sequence"/>
</dbReference>
<name>A0A8X6Y6A6_9ARAC</name>